<protein>
    <submittedName>
        <fullName evidence="2">Uncharacterized protein</fullName>
    </submittedName>
</protein>
<evidence type="ECO:0000313" key="3">
    <source>
        <dbReference type="Proteomes" id="UP000827986"/>
    </source>
</evidence>
<dbReference type="AlphaFoldDB" id="A0A9D3X6E4"/>
<name>A0A9D3X6E4_9SAUR</name>
<reference evidence="2" key="1">
    <citation type="submission" date="2021-09" db="EMBL/GenBank/DDBJ databases">
        <title>The genome of Mauremys mutica provides insights into the evolution of semi-aquatic lifestyle.</title>
        <authorList>
            <person name="Gong S."/>
            <person name="Gao Y."/>
        </authorList>
    </citation>
    <scope>NUCLEOTIDE SEQUENCE</scope>
    <source>
        <strain evidence="2">MM-2020</strain>
        <tissue evidence="2">Muscle</tissue>
    </source>
</reference>
<accession>A0A9D3X6E4</accession>
<comment type="caution">
    <text evidence="2">The sequence shown here is derived from an EMBL/GenBank/DDBJ whole genome shotgun (WGS) entry which is preliminary data.</text>
</comment>
<feature type="transmembrane region" description="Helical" evidence="1">
    <location>
        <begin position="12"/>
        <end position="30"/>
    </location>
</feature>
<dbReference type="Proteomes" id="UP000827986">
    <property type="component" value="Unassembled WGS sequence"/>
</dbReference>
<keyword evidence="1" id="KW-0472">Membrane</keyword>
<evidence type="ECO:0000313" key="2">
    <source>
        <dbReference type="EMBL" id="KAH1173560.1"/>
    </source>
</evidence>
<dbReference type="EMBL" id="JAHDVG010000482">
    <property type="protein sequence ID" value="KAH1173560.1"/>
    <property type="molecule type" value="Genomic_DNA"/>
</dbReference>
<keyword evidence="1" id="KW-0812">Transmembrane</keyword>
<organism evidence="2 3">
    <name type="scientific">Mauremys mutica</name>
    <name type="common">yellowpond turtle</name>
    <dbReference type="NCBI Taxonomy" id="74926"/>
    <lineage>
        <taxon>Eukaryota</taxon>
        <taxon>Metazoa</taxon>
        <taxon>Chordata</taxon>
        <taxon>Craniata</taxon>
        <taxon>Vertebrata</taxon>
        <taxon>Euteleostomi</taxon>
        <taxon>Archelosauria</taxon>
        <taxon>Testudinata</taxon>
        <taxon>Testudines</taxon>
        <taxon>Cryptodira</taxon>
        <taxon>Durocryptodira</taxon>
        <taxon>Testudinoidea</taxon>
        <taxon>Geoemydidae</taxon>
        <taxon>Geoemydinae</taxon>
        <taxon>Mauremys</taxon>
    </lineage>
</organism>
<sequence>MKGTMPDPQILCHCLSLFKGVTIMMIYIVVEISFTHKIETDWYRGPECKLPRSAELAIFKEMRNSSFRTSRFLLAEMSFVKRFCIVVGMEFSYKLQSTSGHAQQQLQDSSGKHRFCFDPPWHERCLTSRFSE</sequence>
<evidence type="ECO:0000256" key="1">
    <source>
        <dbReference type="SAM" id="Phobius"/>
    </source>
</evidence>
<gene>
    <name evidence="2" type="ORF">KIL84_017399</name>
</gene>
<proteinExistence type="predicted"/>
<keyword evidence="3" id="KW-1185">Reference proteome</keyword>
<keyword evidence="1" id="KW-1133">Transmembrane helix</keyword>